<organism evidence="1 2">
    <name type="scientific">Planktothrix pseudagardhii</name>
    <dbReference type="NCBI Taxonomy" id="132604"/>
    <lineage>
        <taxon>Bacteria</taxon>
        <taxon>Bacillati</taxon>
        <taxon>Cyanobacteriota</taxon>
        <taxon>Cyanophyceae</taxon>
        <taxon>Oscillatoriophycideae</taxon>
        <taxon>Oscillatoriales</taxon>
        <taxon>Microcoleaceae</taxon>
        <taxon>Planktothrix</taxon>
    </lineage>
</organism>
<dbReference type="EMBL" id="LR882967">
    <property type="protein sequence ID" value="CAD5977124.1"/>
    <property type="molecule type" value="Genomic_DNA"/>
</dbReference>
<dbReference type="RefSeq" id="WP_254174567.1">
    <property type="nucleotide sequence ID" value="NZ_LR882967.1"/>
</dbReference>
<reference evidence="1" key="1">
    <citation type="submission" date="2020-09" db="EMBL/GenBank/DDBJ databases">
        <authorList>
            <person name="Blom J."/>
        </authorList>
    </citation>
    <scope>NUCLEOTIDE SEQUENCE</scope>
    <source>
        <strain evidence="1">No.713</strain>
    </source>
</reference>
<dbReference type="InterPro" id="IPR011010">
    <property type="entry name" value="DNA_brk_join_enz"/>
</dbReference>
<accession>A0A9W4GAA6</accession>
<dbReference type="KEGG" id="ppsu:NO713_04266"/>
<keyword evidence="2" id="KW-1185">Reference proteome</keyword>
<protein>
    <submittedName>
        <fullName evidence="1">Uncharacterized protein</fullName>
    </submittedName>
</protein>
<gene>
    <name evidence="1" type="ORF">NO713_04266</name>
</gene>
<dbReference type="SUPFAM" id="SSF56349">
    <property type="entry name" value="DNA breaking-rejoining enzymes"/>
    <property type="match status" value="1"/>
</dbReference>
<proteinExistence type="predicted"/>
<dbReference type="Proteomes" id="UP001153719">
    <property type="component" value="Chromosome"/>
</dbReference>
<evidence type="ECO:0000313" key="2">
    <source>
        <dbReference type="Proteomes" id="UP001153719"/>
    </source>
</evidence>
<evidence type="ECO:0000313" key="1">
    <source>
        <dbReference type="EMBL" id="CAD5977124.1"/>
    </source>
</evidence>
<name>A0A9W4GAA6_9CYAN</name>
<dbReference type="AlphaFoldDB" id="A0A9W4GAA6"/>
<sequence length="467" mass="54388">MSNGTYNQLSDLITFYNRKRKECPRGVSLKLHDNRLLFLQFIDPSTSKRTSRACDVQFTEKGILEAVDKAYQVSEALKRFTTSSDFWDWYGVEIIDKNIIENDLVTYREIFKQIEDNFFKGRHRNTGRKRERDINKPGGASDIASFRRQYGVIFDMFPNWDTYPTWEELKNIWFTLEQGTKSFKDAKTTMLAIAELTPNNTKLLKQIKSVNATQTKFKEKQSISLDEFLSWYKEAYSSIEFLDREDRKLSKKSWLWVSAMCVLYGLRPSEVTAIKNLDKPYTKDGVTIHPITDSVNNPECTIVVGEFTYFGTSTKTGFRVINPVPLKHLWEELRIRDPLLPIYNPKPDSKPETIASGFDHLYDMRMKSYKCPITQKYAFRHLYNQLLEMCGINTSIRSRLMGHSETTNQGTYKKRRNLKTELDIINSTIKKQPLTLDIVKTQLESSGFDLNDPSVKAMLKIIYQLDD</sequence>
<dbReference type="GO" id="GO:0003677">
    <property type="term" value="F:DNA binding"/>
    <property type="evidence" value="ECO:0007669"/>
    <property type="project" value="InterPro"/>
</dbReference>